<protein>
    <submittedName>
        <fullName evidence="2">Uncharacterized protein</fullName>
    </submittedName>
</protein>
<dbReference type="AlphaFoldDB" id="A0A251SAH4"/>
<keyword evidence="3" id="KW-1185">Reference proteome</keyword>
<gene>
    <name evidence="2" type="ORF">HannXRQ_Chr15g0471421</name>
    <name evidence="1" type="ORF">HanXRQr2_Chr15g0680681</name>
</gene>
<evidence type="ECO:0000313" key="3">
    <source>
        <dbReference type="Proteomes" id="UP000215914"/>
    </source>
</evidence>
<reference evidence="2" key="2">
    <citation type="submission" date="2017-02" db="EMBL/GenBank/DDBJ databases">
        <title>Sunflower complete genome.</title>
        <authorList>
            <person name="Langlade N."/>
            <person name="Munos S."/>
        </authorList>
    </citation>
    <scope>NUCLEOTIDE SEQUENCE [LARGE SCALE GENOMIC DNA]</scope>
    <source>
        <tissue evidence="2">Leaves</tissue>
    </source>
</reference>
<dbReference type="Gramene" id="mRNA:HanXRQr2_Chr15g0680681">
    <property type="protein sequence ID" value="mRNA:HanXRQr2_Chr15g0680681"/>
    <property type="gene ID" value="HanXRQr2_Chr15g0680681"/>
</dbReference>
<evidence type="ECO:0000313" key="2">
    <source>
        <dbReference type="EMBL" id="OTF94380.1"/>
    </source>
</evidence>
<reference evidence="1 3" key="1">
    <citation type="journal article" date="2017" name="Nature">
        <title>The sunflower genome provides insights into oil metabolism, flowering and Asterid evolution.</title>
        <authorList>
            <person name="Badouin H."/>
            <person name="Gouzy J."/>
            <person name="Grassa C.J."/>
            <person name="Murat F."/>
            <person name="Staton S.E."/>
            <person name="Cottret L."/>
            <person name="Lelandais-Briere C."/>
            <person name="Owens G.L."/>
            <person name="Carrere S."/>
            <person name="Mayjonade B."/>
            <person name="Legrand L."/>
            <person name="Gill N."/>
            <person name="Kane N.C."/>
            <person name="Bowers J.E."/>
            <person name="Hubner S."/>
            <person name="Bellec A."/>
            <person name="Berard A."/>
            <person name="Berges H."/>
            <person name="Blanchet N."/>
            <person name="Boniface M.C."/>
            <person name="Brunel D."/>
            <person name="Catrice O."/>
            <person name="Chaidir N."/>
            <person name="Claudel C."/>
            <person name="Donnadieu C."/>
            <person name="Faraut T."/>
            <person name="Fievet G."/>
            <person name="Helmstetter N."/>
            <person name="King M."/>
            <person name="Knapp S.J."/>
            <person name="Lai Z."/>
            <person name="Le Paslier M.C."/>
            <person name="Lippi Y."/>
            <person name="Lorenzon L."/>
            <person name="Mandel J.R."/>
            <person name="Marage G."/>
            <person name="Marchand G."/>
            <person name="Marquand E."/>
            <person name="Bret-Mestries E."/>
            <person name="Morien E."/>
            <person name="Nambeesan S."/>
            <person name="Nguyen T."/>
            <person name="Pegot-Espagnet P."/>
            <person name="Pouilly N."/>
            <person name="Raftis F."/>
            <person name="Sallet E."/>
            <person name="Schiex T."/>
            <person name="Thomas J."/>
            <person name="Vandecasteele C."/>
            <person name="Vares D."/>
            <person name="Vear F."/>
            <person name="Vautrin S."/>
            <person name="Crespi M."/>
            <person name="Mangin B."/>
            <person name="Burke J.M."/>
            <person name="Salse J."/>
            <person name="Munos S."/>
            <person name="Vincourt P."/>
            <person name="Rieseberg L.H."/>
            <person name="Langlade N.B."/>
        </authorList>
    </citation>
    <scope>NUCLEOTIDE SEQUENCE [LARGE SCALE GENOMIC DNA]</scope>
    <source>
        <strain evidence="3">cv. SF193</strain>
        <tissue evidence="1">Leaves</tissue>
    </source>
</reference>
<name>A0A251SAH4_HELAN</name>
<dbReference type="EMBL" id="MNCJ02000330">
    <property type="protein sequence ID" value="KAF5763481.1"/>
    <property type="molecule type" value="Genomic_DNA"/>
</dbReference>
<dbReference type="EMBL" id="CM007904">
    <property type="protein sequence ID" value="OTF94380.1"/>
    <property type="molecule type" value="Genomic_DNA"/>
</dbReference>
<evidence type="ECO:0000313" key="1">
    <source>
        <dbReference type="EMBL" id="KAF5763481.1"/>
    </source>
</evidence>
<proteinExistence type="predicted"/>
<dbReference type="InParanoid" id="A0A251SAH4"/>
<accession>A0A251SAH4</accession>
<reference evidence="1" key="3">
    <citation type="submission" date="2020-06" db="EMBL/GenBank/DDBJ databases">
        <title>Helianthus annuus Genome sequencing and assembly Release 2.</title>
        <authorList>
            <person name="Gouzy J."/>
            <person name="Langlade N."/>
            <person name="Munos S."/>
        </authorList>
    </citation>
    <scope>NUCLEOTIDE SEQUENCE</scope>
    <source>
        <tissue evidence="1">Leaves</tissue>
    </source>
</reference>
<organism evidence="2 3">
    <name type="scientific">Helianthus annuus</name>
    <name type="common">Common sunflower</name>
    <dbReference type="NCBI Taxonomy" id="4232"/>
    <lineage>
        <taxon>Eukaryota</taxon>
        <taxon>Viridiplantae</taxon>
        <taxon>Streptophyta</taxon>
        <taxon>Embryophyta</taxon>
        <taxon>Tracheophyta</taxon>
        <taxon>Spermatophyta</taxon>
        <taxon>Magnoliopsida</taxon>
        <taxon>eudicotyledons</taxon>
        <taxon>Gunneridae</taxon>
        <taxon>Pentapetalae</taxon>
        <taxon>asterids</taxon>
        <taxon>campanulids</taxon>
        <taxon>Asterales</taxon>
        <taxon>Asteraceae</taxon>
        <taxon>Asteroideae</taxon>
        <taxon>Heliantheae alliance</taxon>
        <taxon>Heliantheae</taxon>
        <taxon>Helianthus</taxon>
    </lineage>
</organism>
<dbReference type="Proteomes" id="UP000215914">
    <property type="component" value="Chromosome 15"/>
</dbReference>
<sequence length="70" mass="7894">MEGPEDALDEFDLHNGEYEIKHLAVEPSKSKEEAEKIAIRLLAVSETVDAFAGEKMKKIVVRLGFFFLGR</sequence>